<feature type="domain" description="PAS" evidence="9">
    <location>
        <begin position="902"/>
        <end position="972"/>
    </location>
</feature>
<dbReference type="Proteomes" id="UP001165089">
    <property type="component" value="Unassembled WGS sequence"/>
</dbReference>
<keyword evidence="8" id="KW-0812">Transmembrane</keyword>
<dbReference type="RefSeq" id="WP_285725030.1">
    <property type="nucleotide sequence ID" value="NZ_BSDD01000003.1"/>
</dbReference>
<evidence type="ECO:0000256" key="3">
    <source>
        <dbReference type="ARBA" id="ARBA00022603"/>
    </source>
</evidence>
<dbReference type="SMART" id="SM00091">
    <property type="entry name" value="PAS"/>
    <property type="match status" value="2"/>
</dbReference>
<dbReference type="PANTHER" id="PTHR24422:SF27">
    <property type="entry name" value="PROTEIN-GLUTAMATE O-METHYLTRANSFERASE"/>
    <property type="match status" value="1"/>
</dbReference>
<dbReference type="SUPFAM" id="SSF47757">
    <property type="entry name" value="Chemotaxis receptor methyltransferase CheR, N-terminal domain"/>
    <property type="match status" value="1"/>
</dbReference>
<dbReference type="InterPro" id="IPR022641">
    <property type="entry name" value="CheR_N"/>
</dbReference>
<feature type="domain" description="CheR-type methyltransferase" evidence="11">
    <location>
        <begin position="244"/>
        <end position="521"/>
    </location>
</feature>
<feature type="domain" description="CheB-type methylesterase" evidence="10">
    <location>
        <begin position="49"/>
        <end position="237"/>
    </location>
</feature>
<proteinExistence type="predicted"/>
<dbReference type="EMBL" id="BSDD01000003">
    <property type="protein sequence ID" value="GLH70362.1"/>
    <property type="molecule type" value="Genomic_DNA"/>
</dbReference>
<evidence type="ECO:0000256" key="6">
    <source>
        <dbReference type="PROSITE-ProRule" id="PRU00050"/>
    </source>
</evidence>
<dbReference type="InterPro" id="IPR035909">
    <property type="entry name" value="CheB_C"/>
</dbReference>
<evidence type="ECO:0000313" key="13">
    <source>
        <dbReference type="Proteomes" id="UP001165089"/>
    </source>
</evidence>
<evidence type="ECO:0000313" key="12">
    <source>
        <dbReference type="EMBL" id="GLH70362.1"/>
    </source>
</evidence>
<feature type="active site" evidence="6">
    <location>
        <position position="58"/>
    </location>
</feature>
<evidence type="ECO:0000256" key="1">
    <source>
        <dbReference type="ARBA" id="ARBA00001541"/>
    </source>
</evidence>
<dbReference type="SMART" id="SM00086">
    <property type="entry name" value="PAC"/>
    <property type="match status" value="2"/>
</dbReference>
<gene>
    <name evidence="12" type="ORF">GETHPA_18950</name>
</gene>
<dbReference type="Pfam" id="PF01739">
    <property type="entry name" value="CheR"/>
    <property type="match status" value="1"/>
</dbReference>
<evidence type="ECO:0000256" key="2">
    <source>
        <dbReference type="ARBA" id="ARBA00012534"/>
    </source>
</evidence>
<feature type="region of interest" description="Disordered" evidence="7">
    <location>
        <begin position="718"/>
        <end position="739"/>
    </location>
</feature>
<protein>
    <recommendedName>
        <fullName evidence="2">protein-glutamate O-methyltransferase</fullName>
        <ecNumber evidence="2">2.1.1.80</ecNumber>
    </recommendedName>
</protein>
<dbReference type="PRINTS" id="PR00996">
    <property type="entry name" value="CHERMTFRASE"/>
</dbReference>
<dbReference type="InterPro" id="IPR013655">
    <property type="entry name" value="PAS_fold_3"/>
</dbReference>
<feature type="transmembrane region" description="Helical" evidence="8">
    <location>
        <begin position="48"/>
        <end position="69"/>
    </location>
</feature>
<dbReference type="Gene3D" id="1.10.287.620">
    <property type="entry name" value="Helix Hairpins"/>
    <property type="match status" value="1"/>
</dbReference>
<dbReference type="Gene3D" id="3.30.450.20">
    <property type="entry name" value="PAS domain"/>
    <property type="match status" value="2"/>
</dbReference>
<accession>A0ABQ5Q6P9</accession>
<dbReference type="InterPro" id="IPR000673">
    <property type="entry name" value="Sig_transdc_resp-reg_Me-estase"/>
</dbReference>
<feature type="compositionally biased region" description="Basic and acidic residues" evidence="7">
    <location>
        <begin position="1031"/>
        <end position="1044"/>
    </location>
</feature>
<dbReference type="InterPro" id="IPR036804">
    <property type="entry name" value="CheR_N_sf"/>
</dbReference>
<dbReference type="PROSITE" id="PS50112">
    <property type="entry name" value="PAS"/>
    <property type="match status" value="1"/>
</dbReference>
<keyword evidence="6" id="KW-0145">Chemotaxis</keyword>
<dbReference type="Pfam" id="PF03705">
    <property type="entry name" value="CheR_N"/>
    <property type="match status" value="1"/>
</dbReference>
<keyword evidence="3" id="KW-0489">Methyltransferase</keyword>
<dbReference type="InterPro" id="IPR029063">
    <property type="entry name" value="SAM-dependent_MTases_sf"/>
</dbReference>
<name>A0ABQ5Q6P9_9BACT</name>
<dbReference type="PANTHER" id="PTHR24422">
    <property type="entry name" value="CHEMOTAXIS PROTEIN METHYLTRANSFERASE"/>
    <property type="match status" value="1"/>
</dbReference>
<evidence type="ECO:0000259" key="10">
    <source>
        <dbReference type="PROSITE" id="PS50122"/>
    </source>
</evidence>
<comment type="caution">
    <text evidence="12">The sequence shown here is derived from an EMBL/GenBank/DDBJ whole genome shotgun (WGS) entry which is preliminary data.</text>
</comment>
<dbReference type="PROSITE" id="PS50122">
    <property type="entry name" value="CHEB"/>
    <property type="match status" value="1"/>
</dbReference>
<feature type="compositionally biased region" description="Basic and acidic residues" evidence="7">
    <location>
        <begin position="1"/>
        <end position="10"/>
    </location>
</feature>
<dbReference type="Pfam" id="PF01339">
    <property type="entry name" value="CheB_methylest"/>
    <property type="match status" value="1"/>
</dbReference>
<dbReference type="InterPro" id="IPR035965">
    <property type="entry name" value="PAS-like_dom_sf"/>
</dbReference>
<evidence type="ECO:0000259" key="9">
    <source>
        <dbReference type="PROSITE" id="PS50112"/>
    </source>
</evidence>
<evidence type="ECO:0000259" key="11">
    <source>
        <dbReference type="PROSITE" id="PS50123"/>
    </source>
</evidence>
<dbReference type="CDD" id="cd00130">
    <property type="entry name" value="PAS"/>
    <property type="match status" value="2"/>
</dbReference>
<feature type="active site" evidence="6">
    <location>
        <position position="179"/>
    </location>
</feature>
<evidence type="ECO:0000256" key="4">
    <source>
        <dbReference type="ARBA" id="ARBA00022679"/>
    </source>
</evidence>
<dbReference type="EC" id="2.1.1.80" evidence="2"/>
<dbReference type="Gene3D" id="1.10.155.10">
    <property type="entry name" value="Chemotaxis receptor methyltransferase CheR, N-terminal domain"/>
    <property type="match status" value="1"/>
</dbReference>
<dbReference type="InterPro" id="IPR001610">
    <property type="entry name" value="PAC"/>
</dbReference>
<sequence>MAGKRKDPKEQAIQAPAVDAAEPQGAVPEADPAALDKRGRRSGGRRDVPLPIVGIGASAGGLAAFEAFFSGMPAETDPGMAFVLVQHLAPDHASILTDLIRRCTRMQVFEVEDGMSVKPNCIYIIPPNKDMAFLHGTLQLMEPGAPRGQRLPIDFFFRSLAQDQRERAIGIVLSGTGSDGTMGVRAIKGEGGMVMAQNPGSTEYDGMPRSAIGTGLVDYELPPAEMAAQLIGYVAHAFGKPPRAASAAPPKSENALNKVFVLLRAQTGHDFSNYKPSTIQRRIERRMAIHQIDTMEGYLKYLHSTPTEGGALFRDLLIGVTSFFRDPAAFKALGEQVIPRILAGKSEGSPVRIWSAGCSTGEEAYSLAILLREGMDALKQSFPVQIFATDLDGQSIASARAGVFPASIATDLTPERLSRFFTAEPDGGYYRIHKAIRDMLVFSEQDLIKDPPFSKLDLISCRNLLIYMGGELQKKLIPLFHYALNPGGFLFQGTSETVGEFGDLFVVLDRKAKLYQRRDAAQGGHLATLTRIHPTAVGMDTPLPHIAGSAGPSGKQPLRELAEQALLRQAVPAGALVNGRGDILYLHGRTGQYLELPPGEPGIHNILKMAREGLRRELTTALHQAVGSNAVVRRQGLTIRTNGGHVRVNLTASPVTNGPAAKSGVPLYLIILDEPLPAEAAGLGPSPGDGGSSTETEARVEALKQELQAKEEYLKASNEELETANEELKSSNEEMQSVNEELQSTNEELETSKEELQSVNEELATVNSELQMKVADLTRANNDMNNLLAGTGIGTIFVDHQLRILRFTPAATRIINLILGDVGRPVGHIVSNLVGCEQLVADVQEVLDTLVTKEREVQTLDGRWYTMRIQLYRTLDNVIEGAVLTFVDITDMKGIRAALQESESLFRELAGSLPQLLWMCRPDGLYDYLSPQWIEYAGIPESHRLGSSWLDQVHPEDRGALKAAWDTAVATGEPFTAEFRLCHHGGDFKWFDTRVTPLRNPAGQIVKWFGLSRGIPDPMPGGSSAQAAAARRRESREVPDEKEAGSIPENG</sequence>
<feature type="region of interest" description="Disordered" evidence="7">
    <location>
        <begin position="1"/>
        <end position="47"/>
    </location>
</feature>
<comment type="catalytic activity">
    <reaction evidence="1">
        <text>L-glutamyl-[protein] + S-adenosyl-L-methionine = [protein]-L-glutamate 5-O-methyl ester + S-adenosyl-L-homocysteine</text>
        <dbReference type="Rhea" id="RHEA:24452"/>
        <dbReference type="Rhea" id="RHEA-COMP:10208"/>
        <dbReference type="Rhea" id="RHEA-COMP:10311"/>
        <dbReference type="ChEBI" id="CHEBI:29973"/>
        <dbReference type="ChEBI" id="CHEBI:57856"/>
        <dbReference type="ChEBI" id="CHEBI:59789"/>
        <dbReference type="ChEBI" id="CHEBI:82795"/>
        <dbReference type="EC" id="2.1.1.80"/>
    </reaction>
</comment>
<keyword evidence="13" id="KW-1185">Reference proteome</keyword>
<keyword evidence="5" id="KW-0949">S-adenosyl-L-methionine</keyword>
<dbReference type="NCBIfam" id="TIGR00229">
    <property type="entry name" value="sensory_box"/>
    <property type="match status" value="1"/>
</dbReference>
<evidence type="ECO:0000256" key="7">
    <source>
        <dbReference type="SAM" id="MobiDB-lite"/>
    </source>
</evidence>
<dbReference type="Gene3D" id="3.40.50.150">
    <property type="entry name" value="Vaccinia Virus protein VP39"/>
    <property type="match status" value="1"/>
</dbReference>
<keyword evidence="8" id="KW-1133">Transmembrane helix</keyword>
<keyword evidence="8" id="KW-0472">Membrane</keyword>
<evidence type="ECO:0000256" key="8">
    <source>
        <dbReference type="SAM" id="Phobius"/>
    </source>
</evidence>
<keyword evidence="4" id="KW-0808">Transferase</keyword>
<dbReference type="Pfam" id="PF13596">
    <property type="entry name" value="PAS_10"/>
    <property type="match status" value="1"/>
</dbReference>
<dbReference type="InterPro" id="IPR000780">
    <property type="entry name" value="CheR_MeTrfase"/>
</dbReference>
<dbReference type="Pfam" id="PF08447">
    <property type="entry name" value="PAS_3"/>
    <property type="match status" value="1"/>
</dbReference>
<keyword evidence="6" id="KW-0378">Hydrolase</keyword>
<dbReference type="Gene3D" id="3.40.50.180">
    <property type="entry name" value="Methylesterase CheB, C-terminal domain"/>
    <property type="match status" value="1"/>
</dbReference>
<dbReference type="SUPFAM" id="SSF53335">
    <property type="entry name" value="S-adenosyl-L-methionine-dependent methyltransferases"/>
    <property type="match status" value="1"/>
</dbReference>
<reference evidence="12 13" key="1">
    <citation type="journal article" date="2023" name="Antonie Van Leeuwenhoek">
        <title>Mesoterricola silvestris gen. nov., sp. nov., Mesoterricola sediminis sp. nov., Geothrix oryzae sp. nov., Geothrix edaphica sp. nov., Geothrix rubra sp. nov., and Geothrix limicola sp. nov., six novel members of Acidobacteriota isolated from soils.</title>
        <authorList>
            <person name="Itoh H."/>
            <person name="Sugisawa Y."/>
            <person name="Mise K."/>
            <person name="Xu Z."/>
            <person name="Kuniyasu M."/>
            <person name="Ushijima N."/>
            <person name="Kawano K."/>
            <person name="Kobayashi E."/>
            <person name="Shiratori Y."/>
            <person name="Masuda Y."/>
            <person name="Senoo K."/>
        </authorList>
    </citation>
    <scope>NUCLEOTIDE SEQUENCE [LARGE SCALE GENOMIC DNA]</scope>
    <source>
        <strain evidence="12 13">Red803</strain>
    </source>
</reference>
<dbReference type="InterPro" id="IPR000014">
    <property type="entry name" value="PAS"/>
</dbReference>
<dbReference type="InterPro" id="IPR050903">
    <property type="entry name" value="Bact_Chemotaxis_MeTrfase"/>
</dbReference>
<dbReference type="CDD" id="cd16434">
    <property type="entry name" value="CheB-CheR_fusion"/>
    <property type="match status" value="1"/>
</dbReference>
<dbReference type="InterPro" id="IPR022642">
    <property type="entry name" value="CheR_C"/>
</dbReference>
<dbReference type="SUPFAM" id="SSF55785">
    <property type="entry name" value="PYP-like sensor domain (PAS domain)"/>
    <property type="match status" value="2"/>
</dbReference>
<feature type="region of interest" description="Disordered" evidence="7">
    <location>
        <begin position="1017"/>
        <end position="1051"/>
    </location>
</feature>
<dbReference type="SMART" id="SM00138">
    <property type="entry name" value="MeTrc"/>
    <property type="match status" value="1"/>
</dbReference>
<dbReference type="PROSITE" id="PS50123">
    <property type="entry name" value="CHER"/>
    <property type="match status" value="1"/>
</dbReference>
<organism evidence="12 13">
    <name type="scientific">Geothrix rubra</name>
    <dbReference type="NCBI Taxonomy" id="2927977"/>
    <lineage>
        <taxon>Bacteria</taxon>
        <taxon>Pseudomonadati</taxon>
        <taxon>Acidobacteriota</taxon>
        <taxon>Holophagae</taxon>
        <taxon>Holophagales</taxon>
        <taxon>Holophagaceae</taxon>
        <taxon>Geothrix</taxon>
    </lineage>
</organism>
<evidence type="ECO:0000256" key="5">
    <source>
        <dbReference type="ARBA" id="ARBA00022691"/>
    </source>
</evidence>
<feature type="active site" evidence="6">
    <location>
        <position position="87"/>
    </location>
</feature>
<dbReference type="SUPFAM" id="SSF52738">
    <property type="entry name" value="Methylesterase CheB, C-terminal domain"/>
    <property type="match status" value="1"/>
</dbReference>